<dbReference type="VEuPathDB" id="VectorBase:ISCW013209"/>
<dbReference type="InterPro" id="IPR036734">
    <property type="entry name" value="Neur_chan_lig-bd_sf"/>
</dbReference>
<dbReference type="PaxDb" id="6945-B7QFD2"/>
<evidence type="ECO:0000313" key="4">
    <source>
        <dbReference type="Proteomes" id="UP000001555"/>
    </source>
</evidence>
<sequence length="90" mass="10131">MDILDIDGLLGAETSFSIVALVRLQWRDKRLTLNAFTSGRLLTLPFFLEREIWKPRLGFMDASKVQSFGAAQTSKVTGVTRDGLLVFVQR</sequence>
<dbReference type="GO" id="GO:0016020">
    <property type="term" value="C:membrane"/>
    <property type="evidence" value="ECO:0007669"/>
    <property type="project" value="InterPro"/>
</dbReference>
<evidence type="ECO:0000313" key="3">
    <source>
        <dbReference type="EnsemblMetazoa" id="ISCW013209-PA"/>
    </source>
</evidence>
<dbReference type="InterPro" id="IPR006202">
    <property type="entry name" value="Neur_chan_lig-bd"/>
</dbReference>
<reference evidence="2 4" key="1">
    <citation type="submission" date="2008-03" db="EMBL/GenBank/DDBJ databases">
        <title>Annotation of Ixodes scapularis.</title>
        <authorList>
            <consortium name="Ixodes scapularis Genome Project Consortium"/>
            <person name="Caler E."/>
            <person name="Hannick L.I."/>
            <person name="Bidwell S."/>
            <person name="Joardar V."/>
            <person name="Thiagarajan M."/>
            <person name="Amedeo P."/>
            <person name="Galinsky K.J."/>
            <person name="Schobel S."/>
            <person name="Inman J."/>
            <person name="Hostetler J."/>
            <person name="Miller J."/>
            <person name="Hammond M."/>
            <person name="Megy K."/>
            <person name="Lawson D."/>
            <person name="Kodira C."/>
            <person name="Sutton G."/>
            <person name="Meyer J."/>
            <person name="Hill C.A."/>
            <person name="Birren B."/>
            <person name="Nene V."/>
            <person name="Collins F."/>
            <person name="Alarcon-Chaidez F."/>
            <person name="Wikel S."/>
            <person name="Strausberg R."/>
        </authorList>
    </citation>
    <scope>NUCLEOTIDE SEQUENCE [LARGE SCALE GENOMIC DNA]</scope>
    <source>
        <strain evidence="4">Wikel</strain>
        <strain evidence="2">Wikel colony</strain>
    </source>
</reference>
<dbReference type="AlphaFoldDB" id="B7QFD2"/>
<dbReference type="SUPFAM" id="SSF63712">
    <property type="entry name" value="Nicotinic receptor ligand binding domain-like"/>
    <property type="match status" value="1"/>
</dbReference>
<reference evidence="3" key="2">
    <citation type="submission" date="2020-05" db="UniProtKB">
        <authorList>
            <consortium name="EnsemblMetazoa"/>
        </authorList>
    </citation>
    <scope>IDENTIFICATION</scope>
    <source>
        <strain evidence="3">wikel</strain>
    </source>
</reference>
<dbReference type="EMBL" id="ABJB010867053">
    <property type="status" value="NOT_ANNOTATED_CDS"/>
    <property type="molecule type" value="Genomic_DNA"/>
</dbReference>
<dbReference type="Pfam" id="PF02931">
    <property type="entry name" value="Neur_chan_LBD"/>
    <property type="match status" value="1"/>
</dbReference>
<dbReference type="Proteomes" id="UP000001555">
    <property type="component" value="Unassembled WGS sequence"/>
</dbReference>
<organism>
    <name type="scientific">Ixodes scapularis</name>
    <name type="common">Black-legged tick</name>
    <name type="synonym">Deer tick</name>
    <dbReference type="NCBI Taxonomy" id="6945"/>
    <lineage>
        <taxon>Eukaryota</taxon>
        <taxon>Metazoa</taxon>
        <taxon>Ecdysozoa</taxon>
        <taxon>Arthropoda</taxon>
        <taxon>Chelicerata</taxon>
        <taxon>Arachnida</taxon>
        <taxon>Acari</taxon>
        <taxon>Parasitiformes</taxon>
        <taxon>Ixodida</taxon>
        <taxon>Ixodoidea</taxon>
        <taxon>Ixodidae</taxon>
        <taxon>Ixodinae</taxon>
        <taxon>Ixodes</taxon>
    </lineage>
</organism>
<dbReference type="EMBL" id="DS925108">
    <property type="protein sequence ID" value="EEC17554.1"/>
    <property type="molecule type" value="Genomic_DNA"/>
</dbReference>
<gene>
    <name evidence="2" type="ORF">IscW_ISCW013209</name>
</gene>
<evidence type="ECO:0000259" key="1">
    <source>
        <dbReference type="Pfam" id="PF02931"/>
    </source>
</evidence>
<proteinExistence type="predicted"/>
<dbReference type="VEuPathDB" id="VectorBase:ISCI013209"/>
<dbReference type="EnsemblMetazoa" id="ISCW013209-RA">
    <property type="protein sequence ID" value="ISCW013209-PA"/>
    <property type="gene ID" value="ISCW013209"/>
</dbReference>
<dbReference type="InParanoid" id="B7QFD2"/>
<keyword evidence="4" id="KW-1185">Reference proteome</keyword>
<dbReference type="GO" id="GO:0005230">
    <property type="term" value="F:extracellular ligand-gated monoatomic ion channel activity"/>
    <property type="evidence" value="ECO:0007669"/>
    <property type="project" value="InterPro"/>
</dbReference>
<accession>B7QFD2</accession>
<dbReference type="HOGENOM" id="CLU_2443298_0_0_1"/>
<feature type="domain" description="Neurotransmitter-gated ion-channel ligand-binding" evidence="1">
    <location>
        <begin position="12"/>
        <end position="87"/>
    </location>
</feature>
<evidence type="ECO:0000313" key="2">
    <source>
        <dbReference type="EMBL" id="EEC17554.1"/>
    </source>
</evidence>
<dbReference type="Gene3D" id="2.70.170.10">
    <property type="entry name" value="Neurotransmitter-gated ion-channel ligand-binding domain"/>
    <property type="match status" value="1"/>
</dbReference>
<protein>
    <recommendedName>
        <fullName evidence="1">Neurotransmitter-gated ion-channel ligand-binding domain-containing protein</fullName>
    </recommendedName>
</protein>
<name>B7QFD2_IXOSC</name>